<dbReference type="EMBL" id="KN833059">
    <property type="protein sequence ID" value="KIM74560.1"/>
    <property type="molecule type" value="Genomic_DNA"/>
</dbReference>
<proteinExistence type="predicted"/>
<sequence length="59" mass="6407">MPPNTQMISFSCQQGLVSIYPIAVPVSGAITLRWPSLTRKMSKSSTVPKFGKGTLKIII</sequence>
<evidence type="ECO:0000313" key="4">
    <source>
        <dbReference type="Proteomes" id="UP000054166"/>
    </source>
</evidence>
<protein>
    <submittedName>
        <fullName evidence="3">Uncharacterized protein</fullName>
    </submittedName>
</protein>
<feature type="transmembrane region" description="Helical" evidence="1">
    <location>
        <begin position="15"/>
        <end position="34"/>
    </location>
</feature>
<keyword evidence="1" id="KW-0812">Transmembrane</keyword>
<dbReference type="Proteomes" id="UP000054166">
    <property type="component" value="Unassembled WGS sequence"/>
</dbReference>
<evidence type="ECO:0000256" key="1">
    <source>
        <dbReference type="SAM" id="Phobius"/>
    </source>
</evidence>
<keyword evidence="1" id="KW-0472">Membrane</keyword>
<dbReference type="HOGENOM" id="CLU_2961619_0_0_1"/>
<reference evidence="3 4" key="1">
    <citation type="submission" date="2014-04" db="EMBL/GenBank/DDBJ databases">
        <authorList>
            <consortium name="DOE Joint Genome Institute"/>
            <person name="Kuo A."/>
            <person name="Tarkka M."/>
            <person name="Buscot F."/>
            <person name="Kohler A."/>
            <person name="Nagy L.G."/>
            <person name="Floudas D."/>
            <person name="Copeland A."/>
            <person name="Barry K.W."/>
            <person name="Cichocki N."/>
            <person name="Veneault-Fourrey C."/>
            <person name="LaButti K."/>
            <person name="Lindquist E.A."/>
            <person name="Lipzen A."/>
            <person name="Lundell T."/>
            <person name="Morin E."/>
            <person name="Murat C."/>
            <person name="Sun H."/>
            <person name="Tunlid A."/>
            <person name="Henrissat B."/>
            <person name="Grigoriev I.V."/>
            <person name="Hibbett D.S."/>
            <person name="Martin F."/>
            <person name="Nordberg H.P."/>
            <person name="Cantor M.N."/>
            <person name="Hua S.X."/>
        </authorList>
    </citation>
    <scope>NUCLEOTIDE SEQUENCE [LARGE SCALE GENOMIC DNA]</scope>
    <source>
        <strain evidence="3 4">F 1598</strain>
    </source>
</reference>
<evidence type="ECO:0000313" key="2">
    <source>
        <dbReference type="EMBL" id="KIM74560.1"/>
    </source>
</evidence>
<reference evidence="4" key="2">
    <citation type="submission" date="2015-01" db="EMBL/GenBank/DDBJ databases">
        <title>Evolutionary Origins and Diversification of the Mycorrhizal Mutualists.</title>
        <authorList>
            <consortium name="DOE Joint Genome Institute"/>
            <consortium name="Mycorrhizal Genomics Consortium"/>
            <person name="Kohler A."/>
            <person name="Kuo A."/>
            <person name="Nagy L.G."/>
            <person name="Floudas D."/>
            <person name="Copeland A."/>
            <person name="Barry K.W."/>
            <person name="Cichocki N."/>
            <person name="Veneault-Fourrey C."/>
            <person name="LaButti K."/>
            <person name="Lindquist E.A."/>
            <person name="Lipzen A."/>
            <person name="Lundell T."/>
            <person name="Morin E."/>
            <person name="Murat C."/>
            <person name="Riley R."/>
            <person name="Ohm R."/>
            <person name="Sun H."/>
            <person name="Tunlid A."/>
            <person name="Henrissat B."/>
            <person name="Grigoriev I.V."/>
            <person name="Hibbett D.S."/>
            <person name="Martin F."/>
        </authorList>
    </citation>
    <scope>NUCLEOTIDE SEQUENCE [LARGE SCALE GENOMIC DNA]</scope>
    <source>
        <strain evidence="2 4">F 1598</strain>
    </source>
</reference>
<keyword evidence="4" id="KW-1185">Reference proteome</keyword>
<organism evidence="3 4">
    <name type="scientific">Piloderma croceum (strain F 1598)</name>
    <dbReference type="NCBI Taxonomy" id="765440"/>
    <lineage>
        <taxon>Eukaryota</taxon>
        <taxon>Fungi</taxon>
        <taxon>Dikarya</taxon>
        <taxon>Basidiomycota</taxon>
        <taxon>Agaricomycotina</taxon>
        <taxon>Agaricomycetes</taxon>
        <taxon>Agaricomycetidae</taxon>
        <taxon>Atheliales</taxon>
        <taxon>Atheliaceae</taxon>
        <taxon>Piloderma</taxon>
    </lineage>
</organism>
<keyword evidence="1" id="KW-1133">Transmembrane helix</keyword>
<reference evidence="3" key="3">
    <citation type="submission" date="2015-02" db="EMBL/GenBank/DDBJ databases">
        <title>Evolutionary Origins and Diversification of the Mycorrhizal Mutualists.</title>
        <authorList>
            <consortium name="DOE Joint Genome Institute"/>
            <consortium name="Mycorrhizal Genomics Consortium"/>
            <person name="Kohler A."/>
            <person name="Kuo A."/>
            <person name="Nagy L.G."/>
            <person name="Floudas D."/>
            <person name="Copeland A."/>
            <person name="Barry K.W."/>
            <person name="Cichocki N."/>
            <person name="Veneault-Fourrey C."/>
            <person name="LaButti K."/>
            <person name="Lindquist E.A."/>
            <person name="Lipzen A."/>
            <person name="Lundell T."/>
            <person name="Morin E."/>
            <person name="Murat C."/>
            <person name="Riley R."/>
            <person name="Ohm R."/>
            <person name="Sun H."/>
            <person name="Tunlid A."/>
            <person name="Henrissat B."/>
            <person name="Grigoriev I.V."/>
            <person name="Hibbett D.S."/>
            <person name="Martin F."/>
        </authorList>
    </citation>
    <scope>NUCLEOTIDE SEQUENCE</scope>
    <source>
        <strain evidence="3 4">F 1598</strain>
    </source>
</reference>
<name>A0A0C3GBT9_PILCF</name>
<accession>A0A0C3GBT9</accession>
<evidence type="ECO:0000313" key="3">
    <source>
        <dbReference type="EMBL" id="KIM88086.1"/>
    </source>
</evidence>
<dbReference type="AlphaFoldDB" id="A0A0C3GBT9"/>
<dbReference type="EMBL" id="KN832977">
    <property type="protein sequence ID" value="KIM88086.1"/>
    <property type="molecule type" value="Genomic_DNA"/>
</dbReference>
<gene>
    <name evidence="3" type="ORF">PILCRDRAFT_813989</name>
    <name evidence="2" type="ORF">PILCRDRAFT_828120</name>
</gene>